<keyword evidence="2" id="KW-1185">Reference proteome</keyword>
<dbReference type="RefSeq" id="WP_164365736.1">
    <property type="nucleotide sequence ID" value="NZ_CP066776.1"/>
</dbReference>
<dbReference type="InterPro" id="IPR023393">
    <property type="entry name" value="START-like_dom_sf"/>
</dbReference>
<organism evidence="1 2">
    <name type="scientific">Sulfuriroseicoccus oceanibius</name>
    <dbReference type="NCBI Taxonomy" id="2707525"/>
    <lineage>
        <taxon>Bacteria</taxon>
        <taxon>Pseudomonadati</taxon>
        <taxon>Verrucomicrobiota</taxon>
        <taxon>Verrucomicrobiia</taxon>
        <taxon>Verrucomicrobiales</taxon>
        <taxon>Verrucomicrobiaceae</taxon>
        <taxon>Sulfuriroseicoccus</taxon>
    </lineage>
</organism>
<dbReference type="SUPFAM" id="SSF55961">
    <property type="entry name" value="Bet v1-like"/>
    <property type="match status" value="1"/>
</dbReference>
<dbReference type="EMBL" id="CP066776">
    <property type="protein sequence ID" value="QQL44071.1"/>
    <property type="molecule type" value="Genomic_DNA"/>
</dbReference>
<evidence type="ECO:0000313" key="1">
    <source>
        <dbReference type="EMBL" id="QQL44071.1"/>
    </source>
</evidence>
<reference evidence="1 2" key="1">
    <citation type="submission" date="2020-12" db="EMBL/GenBank/DDBJ databases">
        <title>Sulforoseuscoccus oceanibium gen. nov., sp. nov., a representative of the phylum Verrucomicrobia with special cytoplasmic membrane, and proposal of Sulforoseuscoccusaceae fam. nov.</title>
        <authorList>
            <person name="Xi F."/>
        </authorList>
    </citation>
    <scope>NUCLEOTIDE SEQUENCE [LARGE SCALE GENOMIC DNA]</scope>
    <source>
        <strain evidence="1 2">T37</strain>
    </source>
</reference>
<sequence length="178" mass="19606">MPLIELETKISAPIDRVFDLARSIDAHMASTEGSNERAVEGRTSGLIGDGETVTWEASHFGIKQRLSVRVTKFDRPYLFGDEMISGAFASMYHTHRFSPSGDGTVMKDEFHFTAPFGILGRLAEGLFLTGYMTRFLAKRAAQLKTMAESEAWRSYLKNTGEQASAGNRDKAGGCSQDL</sequence>
<accession>A0A6B3L6H1</accession>
<evidence type="ECO:0000313" key="2">
    <source>
        <dbReference type="Proteomes" id="UP000475117"/>
    </source>
</evidence>
<name>A0A6B3L6H1_9BACT</name>
<dbReference type="InterPro" id="IPR019587">
    <property type="entry name" value="Polyketide_cyclase/dehydratase"/>
</dbReference>
<dbReference type="Proteomes" id="UP000475117">
    <property type="component" value="Chromosome"/>
</dbReference>
<protein>
    <submittedName>
        <fullName evidence="1">SRPBCC family protein</fullName>
    </submittedName>
</protein>
<dbReference type="Pfam" id="PF10604">
    <property type="entry name" value="Polyketide_cyc2"/>
    <property type="match status" value="1"/>
</dbReference>
<dbReference type="CDD" id="cd07820">
    <property type="entry name" value="SRPBCC_3"/>
    <property type="match status" value="1"/>
</dbReference>
<proteinExistence type="predicted"/>
<dbReference type="KEGG" id="soa:G3M56_009210"/>
<dbReference type="Gene3D" id="3.30.530.20">
    <property type="match status" value="1"/>
</dbReference>
<dbReference type="AlphaFoldDB" id="A0A6B3L6H1"/>
<gene>
    <name evidence="1" type="ORF">G3M56_009210</name>
</gene>